<keyword evidence="7" id="KW-1015">Disulfide bond</keyword>
<dbReference type="InterPro" id="IPR051305">
    <property type="entry name" value="tRNA_2-thiouridylase_MnmA"/>
</dbReference>
<dbReference type="InterPro" id="IPR014729">
    <property type="entry name" value="Rossmann-like_a/b/a_fold"/>
</dbReference>
<keyword evidence="2 10" id="KW-0808">Transferase</keyword>
<dbReference type="Gene3D" id="2.40.30.10">
    <property type="entry name" value="Translation factors"/>
    <property type="match status" value="1"/>
</dbReference>
<evidence type="ECO:0000256" key="3">
    <source>
        <dbReference type="ARBA" id="ARBA00022694"/>
    </source>
</evidence>
<evidence type="ECO:0000256" key="4">
    <source>
        <dbReference type="ARBA" id="ARBA00022741"/>
    </source>
</evidence>
<dbReference type="EMBL" id="UOET01000420">
    <property type="protein sequence ID" value="VAW29755.1"/>
    <property type="molecule type" value="Genomic_DNA"/>
</dbReference>
<dbReference type="Pfam" id="PF20258">
    <property type="entry name" value="tRNA_Me_trans_C"/>
    <property type="match status" value="1"/>
</dbReference>
<accession>A0A3B0UFI8</accession>
<dbReference type="PANTHER" id="PTHR43052:SF1">
    <property type="entry name" value="TRNA-5-TAURINOMETHYLURIDINE 2-SULFURTRANSFERASE"/>
    <property type="match status" value="1"/>
</dbReference>
<dbReference type="InterPro" id="IPR023382">
    <property type="entry name" value="MnmA-like_central_sf"/>
</dbReference>
<dbReference type="Gene3D" id="3.40.50.620">
    <property type="entry name" value="HUPs"/>
    <property type="match status" value="1"/>
</dbReference>
<evidence type="ECO:0000256" key="7">
    <source>
        <dbReference type="ARBA" id="ARBA00023157"/>
    </source>
</evidence>
<evidence type="ECO:0000256" key="1">
    <source>
        <dbReference type="ARBA" id="ARBA00022555"/>
    </source>
</evidence>
<sequence length="356" mass="40319">MKIAALVSGGVDSSVCVPLLKEQGYDPHIFYIRIGMEDEPAFMNCPAEEDIEITTWIAKKYGCRFDVVDLQQEYWSTVVKYTMESVKQGLTPNPDVMCNLLIKFGAFNDRNGKDFDRIATGHYATRYETEEGAFLGTAIDRVKDQTYFLGQISPDQLGKAMFPIGHLQKKEVRQIAEEMQLPSAHRPDSQGICFLGKINYTDFIRKYVGEKPGEIIELETGKVLGEHKGFWFHTIGQRRGLRLGGGPWFVVKKDTTKNIIYVSNGYDPISQYNNTVRLENIHFLNPNHDYSGLKEIKFKIRHQPEFSAGELVRDEKGIRIISDKKISGIAPGQFAVMYNNDEKICIGSGVIAQKED</sequence>
<keyword evidence="6" id="KW-0694">RNA-binding</keyword>
<evidence type="ECO:0000256" key="5">
    <source>
        <dbReference type="ARBA" id="ARBA00022840"/>
    </source>
</evidence>
<dbReference type="GO" id="GO:0103016">
    <property type="term" value="F:tRNA-uridine 2-sulfurtransferase activity"/>
    <property type="evidence" value="ECO:0007669"/>
    <property type="project" value="UniProtKB-EC"/>
</dbReference>
<dbReference type="InterPro" id="IPR004506">
    <property type="entry name" value="MnmA-like"/>
</dbReference>
<dbReference type="InterPro" id="IPR046885">
    <property type="entry name" value="MnmA-like_C"/>
</dbReference>
<dbReference type="Pfam" id="PF03054">
    <property type="entry name" value="tRNA_Me_trans"/>
    <property type="match status" value="1"/>
</dbReference>
<keyword evidence="4" id="KW-0547">Nucleotide-binding</keyword>
<protein>
    <submittedName>
        <fullName evidence="10">tRNA-specific 2-thiouridylase MnmA</fullName>
        <ecNumber evidence="10">2.8.1.13</ecNumber>
    </submittedName>
</protein>
<dbReference type="GO" id="GO:0000049">
    <property type="term" value="F:tRNA binding"/>
    <property type="evidence" value="ECO:0007669"/>
    <property type="project" value="UniProtKB-KW"/>
</dbReference>
<dbReference type="InterPro" id="IPR046884">
    <property type="entry name" value="MnmA-like_central"/>
</dbReference>
<dbReference type="HAMAP" id="MF_00144">
    <property type="entry name" value="tRNA_thiouridyl_MnmA"/>
    <property type="match status" value="1"/>
</dbReference>
<dbReference type="SUPFAM" id="SSF52402">
    <property type="entry name" value="Adenine nucleotide alpha hydrolases-like"/>
    <property type="match status" value="1"/>
</dbReference>
<dbReference type="NCBIfam" id="NF001138">
    <property type="entry name" value="PRK00143.1"/>
    <property type="match status" value="1"/>
</dbReference>
<dbReference type="CDD" id="cd01998">
    <property type="entry name" value="MnmA_TRMU-like"/>
    <property type="match status" value="1"/>
</dbReference>
<dbReference type="Gene3D" id="2.30.30.280">
    <property type="entry name" value="Adenine nucleotide alpha hydrolases-like domains"/>
    <property type="match status" value="1"/>
</dbReference>
<dbReference type="FunFam" id="2.30.30.280:FF:000001">
    <property type="entry name" value="tRNA-specific 2-thiouridylase MnmA"/>
    <property type="match status" value="1"/>
</dbReference>
<evidence type="ECO:0000259" key="8">
    <source>
        <dbReference type="Pfam" id="PF20258"/>
    </source>
</evidence>
<reference evidence="10" key="1">
    <citation type="submission" date="2018-06" db="EMBL/GenBank/DDBJ databases">
        <authorList>
            <person name="Zhirakovskaya E."/>
        </authorList>
    </citation>
    <scope>NUCLEOTIDE SEQUENCE</scope>
</reference>
<dbReference type="GO" id="GO:0008033">
    <property type="term" value="P:tRNA processing"/>
    <property type="evidence" value="ECO:0007669"/>
    <property type="project" value="UniProtKB-KW"/>
</dbReference>
<feature type="domain" description="tRNA-specific 2-thiouridylase MnmA-like central" evidence="9">
    <location>
        <begin position="202"/>
        <end position="263"/>
    </location>
</feature>
<name>A0A3B0UFI8_9ZZZZ</name>
<evidence type="ECO:0000313" key="10">
    <source>
        <dbReference type="EMBL" id="VAW29755.1"/>
    </source>
</evidence>
<gene>
    <name evidence="10" type="ORF">MNBD_BACTEROID07-1846</name>
</gene>
<keyword evidence="1" id="KW-0820">tRNA-binding</keyword>
<proteinExistence type="inferred from homology"/>
<dbReference type="EC" id="2.8.1.13" evidence="10"/>
<dbReference type="AlphaFoldDB" id="A0A3B0UFI8"/>
<feature type="domain" description="tRNA-specific 2-thiouridylase MnmA-like C-terminal" evidence="8">
    <location>
        <begin position="275"/>
        <end position="351"/>
    </location>
</feature>
<keyword evidence="3" id="KW-0819">tRNA processing</keyword>
<dbReference type="NCBIfam" id="TIGR00420">
    <property type="entry name" value="trmU"/>
    <property type="match status" value="1"/>
</dbReference>
<evidence type="ECO:0000259" key="9">
    <source>
        <dbReference type="Pfam" id="PF20259"/>
    </source>
</evidence>
<evidence type="ECO:0000256" key="6">
    <source>
        <dbReference type="ARBA" id="ARBA00022884"/>
    </source>
</evidence>
<organism evidence="10">
    <name type="scientific">hydrothermal vent metagenome</name>
    <dbReference type="NCBI Taxonomy" id="652676"/>
    <lineage>
        <taxon>unclassified sequences</taxon>
        <taxon>metagenomes</taxon>
        <taxon>ecological metagenomes</taxon>
    </lineage>
</organism>
<keyword evidence="5" id="KW-0067">ATP-binding</keyword>
<dbReference type="GO" id="GO:0005524">
    <property type="term" value="F:ATP binding"/>
    <property type="evidence" value="ECO:0007669"/>
    <property type="project" value="UniProtKB-KW"/>
</dbReference>
<dbReference type="PANTHER" id="PTHR43052">
    <property type="match status" value="1"/>
</dbReference>
<dbReference type="Pfam" id="PF20259">
    <property type="entry name" value="tRNA_Me_trans_M"/>
    <property type="match status" value="1"/>
</dbReference>
<evidence type="ECO:0000256" key="2">
    <source>
        <dbReference type="ARBA" id="ARBA00022679"/>
    </source>
</evidence>